<dbReference type="AlphaFoldDB" id="A0A1Y6IQQ9"/>
<dbReference type="Proteomes" id="UP000196125">
    <property type="component" value="Unassembled WGS sequence"/>
</dbReference>
<reference evidence="2 3" key="1">
    <citation type="submission" date="2017-05" db="EMBL/GenBank/DDBJ databases">
        <authorList>
            <person name="Song R."/>
            <person name="Chenine A.L."/>
            <person name="Ruprecht R.M."/>
        </authorList>
    </citation>
    <scope>NUCLEOTIDE SEQUENCE [LARGE SCALE GENOMIC DNA]</scope>
    <source>
        <strain evidence="2 3">CECT 7927</strain>
    </source>
</reference>
<name>A0A1Y6IQQ9_9VIBR</name>
<evidence type="ECO:0000313" key="2">
    <source>
        <dbReference type="EMBL" id="SMR99958.1"/>
    </source>
</evidence>
<evidence type="ECO:0000256" key="1">
    <source>
        <dbReference type="SAM" id="SignalP"/>
    </source>
</evidence>
<keyword evidence="1" id="KW-0732">Signal</keyword>
<dbReference type="EMBL" id="FXXI01000001">
    <property type="protein sequence ID" value="SMR99958.1"/>
    <property type="molecule type" value="Genomic_DNA"/>
</dbReference>
<dbReference type="PROSITE" id="PS51257">
    <property type="entry name" value="PROKAR_LIPOPROTEIN"/>
    <property type="match status" value="1"/>
</dbReference>
<evidence type="ECO:0000313" key="3">
    <source>
        <dbReference type="Proteomes" id="UP000196125"/>
    </source>
</evidence>
<gene>
    <name evidence="2" type="ORF">VIM7927_01196</name>
</gene>
<feature type="signal peptide" evidence="1">
    <location>
        <begin position="1"/>
        <end position="20"/>
    </location>
</feature>
<accession>A0A1Y6IQQ9</accession>
<organism evidence="2 3">
    <name type="scientific">Vibrio mangrovi</name>
    <dbReference type="NCBI Taxonomy" id="474394"/>
    <lineage>
        <taxon>Bacteria</taxon>
        <taxon>Pseudomonadati</taxon>
        <taxon>Pseudomonadota</taxon>
        <taxon>Gammaproteobacteria</taxon>
        <taxon>Vibrionales</taxon>
        <taxon>Vibrionaceae</taxon>
        <taxon>Vibrio</taxon>
    </lineage>
</organism>
<evidence type="ECO:0008006" key="4">
    <source>
        <dbReference type="Google" id="ProtNLM"/>
    </source>
</evidence>
<proteinExistence type="predicted"/>
<feature type="chain" id="PRO_5012396270" description="Lipoprotein" evidence="1">
    <location>
        <begin position="21"/>
        <end position="203"/>
    </location>
</feature>
<protein>
    <recommendedName>
        <fullName evidence="4">Lipoprotein</fullName>
    </recommendedName>
</protein>
<sequence>MKRLMSLVAGIMFLSGCATKSSATWMYQGQPATEVQIAQSKQACGWESNISKLFEKDEAVKEIESQAYLMRIELQKCMAQEGIYIKTILSPNQNINGRITDFVQYGNLFLPMEMKKFISIDELDSGYNKIIIRYTILDQKIADAALDTLSVPLKPLLRSFCSALDSNQLIDTRISMVSEFRNPQGKTLISASIPVKECLNPPR</sequence>